<gene>
    <name evidence="1" type="ORF">EEDITHA_LOCUS14953</name>
</gene>
<accession>A0AAU9UQ50</accession>
<proteinExistence type="predicted"/>
<keyword evidence="2" id="KW-1185">Reference proteome</keyword>
<reference evidence="1" key="1">
    <citation type="submission" date="2022-03" db="EMBL/GenBank/DDBJ databases">
        <authorList>
            <person name="Tunstrom K."/>
        </authorList>
    </citation>
    <scope>NUCLEOTIDE SEQUENCE</scope>
</reference>
<comment type="caution">
    <text evidence="1">The sequence shown here is derived from an EMBL/GenBank/DDBJ whole genome shotgun (WGS) entry which is preliminary data.</text>
</comment>
<dbReference type="EMBL" id="CAKOGL010000022">
    <property type="protein sequence ID" value="CAH2100041.1"/>
    <property type="molecule type" value="Genomic_DNA"/>
</dbReference>
<evidence type="ECO:0000313" key="1">
    <source>
        <dbReference type="EMBL" id="CAH2100041.1"/>
    </source>
</evidence>
<dbReference type="AlphaFoldDB" id="A0AAU9UQ50"/>
<organism evidence="1 2">
    <name type="scientific">Euphydryas editha</name>
    <name type="common">Edith's checkerspot</name>
    <dbReference type="NCBI Taxonomy" id="104508"/>
    <lineage>
        <taxon>Eukaryota</taxon>
        <taxon>Metazoa</taxon>
        <taxon>Ecdysozoa</taxon>
        <taxon>Arthropoda</taxon>
        <taxon>Hexapoda</taxon>
        <taxon>Insecta</taxon>
        <taxon>Pterygota</taxon>
        <taxon>Neoptera</taxon>
        <taxon>Endopterygota</taxon>
        <taxon>Lepidoptera</taxon>
        <taxon>Glossata</taxon>
        <taxon>Ditrysia</taxon>
        <taxon>Papilionoidea</taxon>
        <taxon>Nymphalidae</taxon>
        <taxon>Nymphalinae</taxon>
        <taxon>Euphydryas</taxon>
    </lineage>
</organism>
<protein>
    <submittedName>
        <fullName evidence="1">Uncharacterized protein</fullName>
    </submittedName>
</protein>
<dbReference type="Proteomes" id="UP001153954">
    <property type="component" value="Unassembled WGS sequence"/>
</dbReference>
<name>A0AAU9UQ50_EUPED</name>
<sequence length="69" mass="7134">MHGSGTFTLAGATAAARGQPAQCRRAAAAGRTVRAAVPSIAYLANRSAVRHPVSIVRSVGHYLAYLLLC</sequence>
<evidence type="ECO:0000313" key="2">
    <source>
        <dbReference type="Proteomes" id="UP001153954"/>
    </source>
</evidence>